<sequence>MPIVRSSQQSNETLEGFYKQLESESTTAATKSIGADMLAFIAMINKTFVSTMMYGVTSHNVLCIQVDDAEESDWLILVNGIGYNRYLIEYKLPPGIKSCHNVTVKGDVHSLEEARSFLIVAMNESEGWLLCKELQRLYNKLWSGTRAKQAFSLWLEFEEVAPGSWNVENEFCNIQIRLEDGRRYGLNVWTYRFLETAIQEDASSGRNLNGLYIVPPDLFVKELTRDCVESAVRDLLDKGDLESVLNPGVYSKSREPF</sequence>
<protein>
    <submittedName>
        <fullName evidence="1">Uncharacterized protein</fullName>
    </submittedName>
</protein>
<accession>A0A917J3A3</accession>
<reference evidence="1" key="2">
    <citation type="submission" date="2020-09" db="EMBL/GenBank/DDBJ databases">
        <authorList>
            <person name="Sun Q."/>
            <person name="Zhou Y."/>
        </authorList>
    </citation>
    <scope>NUCLEOTIDE SEQUENCE</scope>
    <source>
        <strain evidence="1">CGMCC 1.15290</strain>
    </source>
</reference>
<dbReference type="EMBL" id="BMIB01000004">
    <property type="protein sequence ID" value="GGH78034.1"/>
    <property type="molecule type" value="Genomic_DNA"/>
</dbReference>
<gene>
    <name evidence="1" type="ORF">GCM10011379_45280</name>
</gene>
<organism evidence="1 2">
    <name type="scientific">Filimonas zeae</name>
    <dbReference type="NCBI Taxonomy" id="1737353"/>
    <lineage>
        <taxon>Bacteria</taxon>
        <taxon>Pseudomonadati</taxon>
        <taxon>Bacteroidota</taxon>
        <taxon>Chitinophagia</taxon>
        <taxon>Chitinophagales</taxon>
        <taxon>Chitinophagaceae</taxon>
        <taxon>Filimonas</taxon>
    </lineage>
</organism>
<dbReference type="AlphaFoldDB" id="A0A917J3A3"/>
<comment type="caution">
    <text evidence="1">The sequence shown here is derived from an EMBL/GenBank/DDBJ whole genome shotgun (WGS) entry which is preliminary data.</text>
</comment>
<name>A0A917J3A3_9BACT</name>
<reference evidence="1" key="1">
    <citation type="journal article" date="2014" name="Int. J. Syst. Evol. Microbiol.">
        <title>Complete genome sequence of Corynebacterium casei LMG S-19264T (=DSM 44701T), isolated from a smear-ripened cheese.</title>
        <authorList>
            <consortium name="US DOE Joint Genome Institute (JGI-PGF)"/>
            <person name="Walter F."/>
            <person name="Albersmeier A."/>
            <person name="Kalinowski J."/>
            <person name="Ruckert C."/>
        </authorList>
    </citation>
    <scope>NUCLEOTIDE SEQUENCE</scope>
    <source>
        <strain evidence="1">CGMCC 1.15290</strain>
    </source>
</reference>
<proteinExistence type="predicted"/>
<keyword evidence="2" id="KW-1185">Reference proteome</keyword>
<dbReference type="RefSeq" id="WP_229687973.1">
    <property type="nucleotide sequence ID" value="NZ_BMIB01000004.1"/>
</dbReference>
<evidence type="ECO:0000313" key="1">
    <source>
        <dbReference type="EMBL" id="GGH78034.1"/>
    </source>
</evidence>
<evidence type="ECO:0000313" key="2">
    <source>
        <dbReference type="Proteomes" id="UP000627292"/>
    </source>
</evidence>
<dbReference type="Proteomes" id="UP000627292">
    <property type="component" value="Unassembled WGS sequence"/>
</dbReference>